<evidence type="ECO:0000256" key="3">
    <source>
        <dbReference type="ARBA" id="ARBA00022692"/>
    </source>
</evidence>
<evidence type="ECO:0000256" key="5">
    <source>
        <dbReference type="ARBA" id="ARBA00023136"/>
    </source>
</evidence>
<sequence>MDAHLWIIFTWIVKVFLYLGLSMSVGGLFCYHYFCHEKHSQIAVFQYIRWGAVLGLISSVLSFLLLIASFAQTGFSGLWNATYFSLLMNTPVGMVHTLRILSFLALVVVIVLPWQHRSAWSFVKKLLIATLCIPIIISFSQLGHVTNLAVYAQVLVSFHVATMSLWMGSLYPLWWLNRHTHRFTFKTHVEQFGQIALGVVGILIVCGVSVLFLLLPSIMTLFTTPYGNTLLVKLLLVFSILVLATCNKLYFTPRLDQPNMYKVFRSVLTFEMLLGFAILVTTSFMTTVVGID</sequence>
<comment type="similarity">
    <text evidence="6">Belongs to the CopD family.</text>
</comment>
<dbReference type="GO" id="GO:0005886">
    <property type="term" value="C:plasma membrane"/>
    <property type="evidence" value="ECO:0007669"/>
    <property type="project" value="UniProtKB-SubCell"/>
</dbReference>
<keyword evidence="6" id="KW-0186">Copper</keyword>
<keyword evidence="6" id="KW-0997">Cell inner membrane</keyword>
<feature type="transmembrane region" description="Helical" evidence="6">
    <location>
        <begin position="91"/>
        <end position="114"/>
    </location>
</feature>
<feature type="transmembrane region" description="Helical" evidence="6">
    <location>
        <begin position="6"/>
        <end position="35"/>
    </location>
</feature>
<evidence type="ECO:0000256" key="1">
    <source>
        <dbReference type="ARBA" id="ARBA00004651"/>
    </source>
</evidence>
<proteinExistence type="inferred from homology"/>
<evidence type="ECO:0000256" key="6">
    <source>
        <dbReference type="RuleBase" id="RU369037"/>
    </source>
</evidence>
<feature type="transmembrane region" description="Helical" evidence="6">
    <location>
        <begin position="272"/>
        <end position="291"/>
    </location>
</feature>
<reference evidence="9" key="1">
    <citation type="submission" date="2017-06" db="EMBL/GenBank/DDBJ databases">
        <authorList>
            <person name="Varghese N."/>
            <person name="Submissions S."/>
        </authorList>
    </citation>
    <scope>NUCLEOTIDE SEQUENCE [LARGE SCALE GENOMIC DNA]</scope>
    <source>
        <strain evidence="9">ANC 5114</strain>
    </source>
</reference>
<dbReference type="AlphaFoldDB" id="A0A217EFK9"/>
<dbReference type="OrthoDB" id="5780104at2"/>
<feature type="transmembrane region" description="Helical" evidence="6">
    <location>
        <begin position="150"/>
        <end position="174"/>
    </location>
</feature>
<keyword evidence="5 6" id="KW-0472">Membrane</keyword>
<dbReference type="Pfam" id="PF05425">
    <property type="entry name" value="CopD"/>
    <property type="match status" value="1"/>
</dbReference>
<evidence type="ECO:0000313" key="9">
    <source>
        <dbReference type="Proteomes" id="UP000243463"/>
    </source>
</evidence>
<comment type="function">
    <text evidence="6">Involved in copper resistance.</text>
</comment>
<dbReference type="Proteomes" id="UP000243463">
    <property type="component" value="Unassembled WGS sequence"/>
</dbReference>
<keyword evidence="9" id="KW-1185">Reference proteome</keyword>
<gene>
    <name evidence="8" type="ORF">SAMN05444584_1238</name>
</gene>
<dbReference type="PANTHER" id="PTHR34820:SF4">
    <property type="entry name" value="INNER MEMBRANE PROTEIN YEBZ"/>
    <property type="match status" value="1"/>
</dbReference>
<dbReference type="InterPro" id="IPR008457">
    <property type="entry name" value="Cu-R_CopD_dom"/>
</dbReference>
<name>A0A217EFK9_9GAMM</name>
<accession>A0A217EFK9</accession>
<feature type="domain" description="Copper resistance protein D" evidence="7">
    <location>
        <begin position="189"/>
        <end position="284"/>
    </location>
</feature>
<dbReference type="InterPro" id="IPR032694">
    <property type="entry name" value="CopC/D"/>
</dbReference>
<dbReference type="GO" id="GO:0006825">
    <property type="term" value="P:copper ion transport"/>
    <property type="evidence" value="ECO:0007669"/>
    <property type="project" value="InterPro"/>
</dbReference>
<dbReference type="EMBL" id="FZLN01000001">
    <property type="protein sequence ID" value="SNQ29291.1"/>
    <property type="molecule type" value="Genomic_DNA"/>
</dbReference>
<feature type="transmembrane region" description="Helical" evidence="6">
    <location>
        <begin position="47"/>
        <end position="71"/>
    </location>
</feature>
<evidence type="ECO:0000259" key="7">
    <source>
        <dbReference type="Pfam" id="PF05425"/>
    </source>
</evidence>
<evidence type="ECO:0000313" key="8">
    <source>
        <dbReference type="EMBL" id="SNQ29291.1"/>
    </source>
</evidence>
<keyword evidence="3 6" id="KW-0812">Transmembrane</keyword>
<keyword evidence="4 6" id="KW-1133">Transmembrane helix</keyword>
<organism evidence="8 9">
    <name type="scientific">Acinetobacter apis</name>
    <dbReference type="NCBI Taxonomy" id="1229165"/>
    <lineage>
        <taxon>Bacteria</taxon>
        <taxon>Pseudomonadati</taxon>
        <taxon>Pseudomonadota</taxon>
        <taxon>Gammaproteobacteria</taxon>
        <taxon>Moraxellales</taxon>
        <taxon>Moraxellaceae</taxon>
        <taxon>Acinetobacter</taxon>
    </lineage>
</organism>
<dbReference type="PANTHER" id="PTHR34820">
    <property type="entry name" value="INNER MEMBRANE PROTEIN YEBZ"/>
    <property type="match status" value="1"/>
</dbReference>
<comment type="subcellular location">
    <subcellularLocation>
        <location evidence="6">Cell inner membrane</location>
        <topology evidence="6">Multi-pass membrane protein</topology>
    </subcellularLocation>
    <subcellularLocation>
        <location evidence="1">Cell membrane</location>
        <topology evidence="1">Multi-pass membrane protein</topology>
    </subcellularLocation>
</comment>
<dbReference type="RefSeq" id="WP_088823272.1">
    <property type="nucleotide sequence ID" value="NZ_FZLN01000001.1"/>
</dbReference>
<feature type="transmembrane region" description="Helical" evidence="6">
    <location>
        <begin position="230"/>
        <end position="251"/>
    </location>
</feature>
<evidence type="ECO:0000256" key="4">
    <source>
        <dbReference type="ARBA" id="ARBA00022989"/>
    </source>
</evidence>
<feature type="transmembrane region" description="Helical" evidence="6">
    <location>
        <begin position="126"/>
        <end position="144"/>
    </location>
</feature>
<evidence type="ECO:0000256" key="2">
    <source>
        <dbReference type="ARBA" id="ARBA00022475"/>
    </source>
</evidence>
<protein>
    <recommendedName>
        <fullName evidence="6">Copper resistance protein D</fullName>
    </recommendedName>
</protein>
<feature type="transmembrane region" description="Helical" evidence="6">
    <location>
        <begin position="195"/>
        <end position="218"/>
    </location>
</feature>
<keyword evidence="2 6" id="KW-1003">Cell membrane</keyword>
<dbReference type="GO" id="GO:0046688">
    <property type="term" value="P:response to copper ion"/>
    <property type="evidence" value="ECO:0007669"/>
    <property type="project" value="UniProtKB-UniRule"/>
</dbReference>